<evidence type="ECO:0000313" key="1">
    <source>
        <dbReference type="EMBL" id="CAL5970117.1"/>
    </source>
</evidence>
<dbReference type="EMBL" id="CAXDID020000001">
    <property type="protein sequence ID" value="CAL5970117.1"/>
    <property type="molecule type" value="Genomic_DNA"/>
</dbReference>
<comment type="caution">
    <text evidence="1">The sequence shown here is derived from an EMBL/GenBank/DDBJ whole genome shotgun (WGS) entry which is preliminary data.</text>
</comment>
<proteinExistence type="predicted"/>
<name>A0ABP1GHD6_9EUKA</name>
<keyword evidence="2" id="KW-1185">Reference proteome</keyword>
<gene>
    <name evidence="1" type="ORF">HINF_LOCUS57</name>
</gene>
<reference evidence="1 2" key="1">
    <citation type="submission" date="2024-07" db="EMBL/GenBank/DDBJ databases">
        <authorList>
            <person name="Akdeniz Z."/>
        </authorList>
    </citation>
    <scope>NUCLEOTIDE SEQUENCE [LARGE SCALE GENOMIC DNA]</scope>
</reference>
<dbReference type="Proteomes" id="UP001642409">
    <property type="component" value="Unassembled WGS sequence"/>
</dbReference>
<sequence>MKSRAQKMTIEKERQIVMKVAEMFADKHKDIPIFKEGQFDEYLFFKSYFDTYNLKSDLIKAVNEKKCFIIAMDNFFMEYYTHQLVEQVSAGGNRKEIEKKLKDEAQKYLNYQLFKKLCLQWIDMKITK</sequence>
<evidence type="ECO:0000313" key="2">
    <source>
        <dbReference type="Proteomes" id="UP001642409"/>
    </source>
</evidence>
<protein>
    <submittedName>
        <fullName evidence="1">Hypothetical_protein</fullName>
    </submittedName>
</protein>
<organism evidence="1 2">
    <name type="scientific">Hexamita inflata</name>
    <dbReference type="NCBI Taxonomy" id="28002"/>
    <lineage>
        <taxon>Eukaryota</taxon>
        <taxon>Metamonada</taxon>
        <taxon>Diplomonadida</taxon>
        <taxon>Hexamitidae</taxon>
        <taxon>Hexamitinae</taxon>
        <taxon>Hexamita</taxon>
    </lineage>
</organism>
<accession>A0ABP1GHD6</accession>